<name>A0ABS4SXX0_9PROT</name>
<gene>
    <name evidence="2" type="ORF">J2851_006752</name>
</gene>
<proteinExistence type="predicted"/>
<dbReference type="Proteomes" id="UP000781958">
    <property type="component" value="Unassembled WGS sequence"/>
</dbReference>
<dbReference type="EMBL" id="JAGINP010000037">
    <property type="protein sequence ID" value="MBP2296933.1"/>
    <property type="molecule type" value="Genomic_DNA"/>
</dbReference>
<sequence>MLRTTVLTVLCATALAGTAHAQTPKAQTLKFWNLTTETITELKLAEPNTNKWGKNQTLNDKDKTVEADERLKLSDVTPGVWDVSVKDKKKRSCVLRNVTLSGTDAYAFSISEDEMAKCKGK</sequence>
<organism evidence="2 3">
    <name type="scientific">Azospirillum rugosum</name>
    <dbReference type="NCBI Taxonomy" id="416170"/>
    <lineage>
        <taxon>Bacteria</taxon>
        <taxon>Pseudomonadati</taxon>
        <taxon>Pseudomonadota</taxon>
        <taxon>Alphaproteobacteria</taxon>
        <taxon>Rhodospirillales</taxon>
        <taxon>Azospirillaceae</taxon>
        <taxon>Azospirillum</taxon>
    </lineage>
</organism>
<evidence type="ECO:0000313" key="2">
    <source>
        <dbReference type="EMBL" id="MBP2296933.1"/>
    </source>
</evidence>
<reference evidence="2 3" key="1">
    <citation type="submission" date="2021-03" db="EMBL/GenBank/DDBJ databases">
        <title>Genomic Encyclopedia of Type Strains, Phase III (KMG-III): the genomes of soil and plant-associated and newly described type strains.</title>
        <authorList>
            <person name="Whitman W."/>
        </authorList>
    </citation>
    <scope>NUCLEOTIDE SEQUENCE [LARGE SCALE GENOMIC DNA]</scope>
    <source>
        <strain evidence="2 3">IMMIB AFH-6</strain>
    </source>
</reference>
<evidence type="ECO:0000313" key="3">
    <source>
        <dbReference type="Proteomes" id="UP000781958"/>
    </source>
</evidence>
<protein>
    <submittedName>
        <fullName evidence="2">Uncharacterized protein</fullName>
    </submittedName>
</protein>
<accession>A0ABS4SXX0</accession>
<evidence type="ECO:0000256" key="1">
    <source>
        <dbReference type="SAM" id="SignalP"/>
    </source>
</evidence>
<keyword evidence="3" id="KW-1185">Reference proteome</keyword>
<feature type="chain" id="PRO_5046346795" evidence="1">
    <location>
        <begin position="22"/>
        <end position="121"/>
    </location>
</feature>
<feature type="signal peptide" evidence="1">
    <location>
        <begin position="1"/>
        <end position="21"/>
    </location>
</feature>
<comment type="caution">
    <text evidence="2">The sequence shown here is derived from an EMBL/GenBank/DDBJ whole genome shotgun (WGS) entry which is preliminary data.</text>
</comment>
<keyword evidence="1" id="KW-0732">Signal</keyword>
<dbReference type="RefSeq" id="WP_209772797.1">
    <property type="nucleotide sequence ID" value="NZ_JAGINP010000037.1"/>
</dbReference>